<dbReference type="GO" id="GO:0003899">
    <property type="term" value="F:DNA-directed RNA polymerase activity"/>
    <property type="evidence" value="ECO:0007669"/>
    <property type="project" value="UniProtKB-EC"/>
</dbReference>
<sequence length="262" mass="29096">MEKISLPKKIEFKDGEQLHEGMVIVEPLYPGYGMTLGNSLRRVLLSSLPGAAVVGVKIKGASHEFMATPNIKEDVLEIVLNLKQLRFKMHSEEEIKLELSVSGKKSVKASDITKNSQVEIINPDLVLATITDPAGNLNMDIYIRPGRGYQLSEGDKKASNEIGYIEVDAIFSPILAVSSNVENVRVGKMTNWDKLIVNIKTDGTITYEEAFKESTQILIDQFNSLLASPEIIPAKETEVVEAVEVKEIKEEVKEKKTKKVKK</sequence>
<dbReference type="SMART" id="SM00662">
    <property type="entry name" value="RPOLD"/>
    <property type="match status" value="1"/>
</dbReference>
<comment type="similarity">
    <text evidence="1">Belongs to the RNA polymerase alpha chain family.</text>
</comment>
<evidence type="ECO:0000313" key="13">
    <source>
        <dbReference type="Proteomes" id="UP000228900"/>
    </source>
</evidence>
<dbReference type="GO" id="GO:0046983">
    <property type="term" value="F:protein dimerization activity"/>
    <property type="evidence" value="ECO:0007669"/>
    <property type="project" value="InterPro"/>
</dbReference>
<proteinExistence type="inferred from homology"/>
<dbReference type="CDD" id="cd06928">
    <property type="entry name" value="RNAP_alpha_NTD"/>
    <property type="match status" value="1"/>
</dbReference>
<dbReference type="Proteomes" id="UP000228900">
    <property type="component" value="Unassembled WGS sequence"/>
</dbReference>
<feature type="domain" description="DNA-directed RNA polymerase RpoA/D/Rpb3-type" evidence="11">
    <location>
        <begin position="20"/>
        <end position="228"/>
    </location>
</feature>
<evidence type="ECO:0000256" key="7">
    <source>
        <dbReference type="ARBA" id="ARBA00023163"/>
    </source>
</evidence>
<gene>
    <name evidence="12" type="primary">rpoA</name>
    <name evidence="12" type="ORF">COT98_03855</name>
</gene>
<dbReference type="InterPro" id="IPR036603">
    <property type="entry name" value="RBP11-like"/>
</dbReference>
<dbReference type="InterPro" id="IPR011262">
    <property type="entry name" value="DNA-dir_RNA_pol_insert"/>
</dbReference>
<evidence type="ECO:0000256" key="10">
    <source>
        <dbReference type="ARBA" id="ARBA00048552"/>
    </source>
</evidence>
<dbReference type="GO" id="GO:0005737">
    <property type="term" value="C:cytoplasm"/>
    <property type="evidence" value="ECO:0007669"/>
    <property type="project" value="UniProtKB-ARBA"/>
</dbReference>
<evidence type="ECO:0000256" key="1">
    <source>
        <dbReference type="ARBA" id="ARBA00007123"/>
    </source>
</evidence>
<organism evidence="12 13">
    <name type="scientific">Candidatus Falkowbacteria bacterium CG10_big_fil_rev_8_21_14_0_10_39_9</name>
    <dbReference type="NCBI Taxonomy" id="1974566"/>
    <lineage>
        <taxon>Bacteria</taxon>
        <taxon>Candidatus Falkowiibacteriota</taxon>
    </lineage>
</organism>
<dbReference type="AlphaFoldDB" id="A0A2M6WNR0"/>
<dbReference type="NCBIfam" id="TIGR02027">
    <property type="entry name" value="rpoA"/>
    <property type="match status" value="1"/>
</dbReference>
<evidence type="ECO:0000313" key="12">
    <source>
        <dbReference type="EMBL" id="PIT94438.1"/>
    </source>
</evidence>
<dbReference type="SUPFAM" id="SSF55257">
    <property type="entry name" value="RBP11-like subunits of RNA polymerase"/>
    <property type="match status" value="1"/>
</dbReference>
<dbReference type="GO" id="GO:0000428">
    <property type="term" value="C:DNA-directed RNA polymerase complex"/>
    <property type="evidence" value="ECO:0007669"/>
    <property type="project" value="UniProtKB-KW"/>
</dbReference>
<dbReference type="EC" id="2.7.7.6" evidence="2"/>
<keyword evidence="5" id="KW-0808">Transferase</keyword>
<dbReference type="GO" id="GO:0006351">
    <property type="term" value="P:DNA-templated transcription"/>
    <property type="evidence" value="ECO:0007669"/>
    <property type="project" value="InterPro"/>
</dbReference>
<evidence type="ECO:0000256" key="4">
    <source>
        <dbReference type="ARBA" id="ARBA00022478"/>
    </source>
</evidence>
<evidence type="ECO:0000256" key="2">
    <source>
        <dbReference type="ARBA" id="ARBA00012418"/>
    </source>
</evidence>
<evidence type="ECO:0000256" key="9">
    <source>
        <dbReference type="ARBA" id="ARBA00033070"/>
    </source>
</evidence>
<evidence type="ECO:0000256" key="8">
    <source>
        <dbReference type="ARBA" id="ARBA00032524"/>
    </source>
</evidence>
<evidence type="ECO:0000256" key="6">
    <source>
        <dbReference type="ARBA" id="ARBA00022695"/>
    </source>
</evidence>
<comment type="caution">
    <text evidence="12">The sequence shown here is derived from an EMBL/GenBank/DDBJ whole genome shotgun (WGS) entry which is preliminary data.</text>
</comment>
<dbReference type="SUPFAM" id="SSF56553">
    <property type="entry name" value="Insert subdomain of RNA polymerase alpha subunit"/>
    <property type="match status" value="1"/>
</dbReference>
<dbReference type="Gene3D" id="3.30.1360.10">
    <property type="entry name" value="RNA polymerase, RBP11-like subunit"/>
    <property type="match status" value="1"/>
</dbReference>
<dbReference type="InterPro" id="IPR011263">
    <property type="entry name" value="DNA-dir_RNA_pol_RpoA/D/Rpb3"/>
</dbReference>
<dbReference type="Pfam" id="PF01193">
    <property type="entry name" value="RNA_pol_L"/>
    <property type="match status" value="1"/>
</dbReference>
<comment type="catalytic activity">
    <reaction evidence="10">
        <text>RNA(n) + a ribonucleoside 5'-triphosphate = RNA(n+1) + diphosphate</text>
        <dbReference type="Rhea" id="RHEA:21248"/>
        <dbReference type="Rhea" id="RHEA-COMP:14527"/>
        <dbReference type="Rhea" id="RHEA-COMP:17342"/>
        <dbReference type="ChEBI" id="CHEBI:33019"/>
        <dbReference type="ChEBI" id="CHEBI:61557"/>
        <dbReference type="ChEBI" id="CHEBI:140395"/>
        <dbReference type="EC" id="2.7.7.6"/>
    </reaction>
</comment>
<dbReference type="Pfam" id="PF01000">
    <property type="entry name" value="RNA_pol_A_bac"/>
    <property type="match status" value="1"/>
</dbReference>
<dbReference type="EMBL" id="PFAQ01000052">
    <property type="protein sequence ID" value="PIT94438.1"/>
    <property type="molecule type" value="Genomic_DNA"/>
</dbReference>
<reference evidence="13" key="1">
    <citation type="submission" date="2017-09" db="EMBL/GenBank/DDBJ databases">
        <title>Depth-based differentiation of microbial function through sediment-hosted aquifers and enrichment of novel symbionts in the deep terrestrial subsurface.</title>
        <authorList>
            <person name="Probst A.J."/>
            <person name="Ladd B."/>
            <person name="Jarett J.K."/>
            <person name="Geller-Mcgrath D.E."/>
            <person name="Sieber C.M.K."/>
            <person name="Emerson J.B."/>
            <person name="Anantharaman K."/>
            <person name="Thomas B.C."/>
            <person name="Malmstrom R."/>
            <person name="Stieglmeier M."/>
            <person name="Klingl A."/>
            <person name="Woyke T."/>
            <person name="Ryan C.M."/>
            <person name="Banfield J.F."/>
        </authorList>
    </citation>
    <scope>NUCLEOTIDE SEQUENCE [LARGE SCALE GENOMIC DNA]</scope>
</reference>
<dbReference type="InterPro" id="IPR011773">
    <property type="entry name" value="DNA-dir_RpoA"/>
</dbReference>
<keyword evidence="7" id="KW-0804">Transcription</keyword>
<dbReference type="FunFam" id="2.170.120.12:FF:000001">
    <property type="entry name" value="DNA-directed RNA polymerase subunit alpha"/>
    <property type="match status" value="1"/>
</dbReference>
<keyword evidence="4 12" id="KW-0240">DNA-directed RNA polymerase</keyword>
<name>A0A2M6WNR0_9BACT</name>
<evidence type="ECO:0000256" key="3">
    <source>
        <dbReference type="ARBA" id="ARBA00015972"/>
    </source>
</evidence>
<dbReference type="GO" id="GO:0003677">
    <property type="term" value="F:DNA binding"/>
    <property type="evidence" value="ECO:0007669"/>
    <property type="project" value="InterPro"/>
</dbReference>
<evidence type="ECO:0000256" key="5">
    <source>
        <dbReference type="ARBA" id="ARBA00022679"/>
    </source>
</evidence>
<dbReference type="InterPro" id="IPR036643">
    <property type="entry name" value="RNApol_insert_sf"/>
</dbReference>
<protein>
    <recommendedName>
        <fullName evidence="3">DNA-directed RNA polymerase subunit alpha</fullName>
        <ecNumber evidence="2">2.7.7.6</ecNumber>
    </recommendedName>
    <alternativeName>
        <fullName evidence="9">RNA polymerase subunit alpha</fullName>
    </alternativeName>
    <alternativeName>
        <fullName evidence="8">Transcriptase subunit alpha</fullName>
    </alternativeName>
</protein>
<dbReference type="Gene3D" id="2.170.120.12">
    <property type="entry name" value="DNA-directed RNA polymerase, insert domain"/>
    <property type="match status" value="1"/>
</dbReference>
<evidence type="ECO:0000259" key="11">
    <source>
        <dbReference type="SMART" id="SM00662"/>
    </source>
</evidence>
<accession>A0A2M6WNR0</accession>
<keyword evidence="6" id="KW-0548">Nucleotidyltransferase</keyword>